<dbReference type="EMBL" id="BRXS01000008">
    <property type="protein sequence ID" value="GLC28275.1"/>
    <property type="molecule type" value="Genomic_DNA"/>
</dbReference>
<evidence type="ECO:0000313" key="4">
    <source>
        <dbReference type="Proteomes" id="UP001161325"/>
    </source>
</evidence>
<dbReference type="Proteomes" id="UP001161325">
    <property type="component" value="Unassembled WGS sequence"/>
</dbReference>
<feature type="region of interest" description="Disordered" evidence="2">
    <location>
        <begin position="408"/>
        <end position="431"/>
    </location>
</feature>
<feature type="coiled-coil region" evidence="1">
    <location>
        <begin position="169"/>
        <end position="196"/>
    </location>
</feature>
<feature type="region of interest" description="Disordered" evidence="2">
    <location>
        <begin position="801"/>
        <end position="823"/>
    </location>
</feature>
<feature type="compositionally biased region" description="Low complexity" evidence="2">
    <location>
        <begin position="630"/>
        <end position="648"/>
    </location>
</feature>
<accession>A0AA37QKL5</accession>
<evidence type="ECO:0000256" key="2">
    <source>
        <dbReference type="SAM" id="MobiDB-lite"/>
    </source>
</evidence>
<reference evidence="3" key="1">
    <citation type="submission" date="2022-08" db="EMBL/GenBank/DDBJ databases">
        <title>Draft genome sequencing of Roseisolibacter agri AW1220.</title>
        <authorList>
            <person name="Tobiishi Y."/>
            <person name="Tonouchi A."/>
        </authorList>
    </citation>
    <scope>NUCLEOTIDE SEQUENCE</scope>
    <source>
        <strain evidence="3">AW1220</strain>
    </source>
</reference>
<feature type="compositionally biased region" description="Low complexity" evidence="2">
    <location>
        <begin position="419"/>
        <end position="431"/>
    </location>
</feature>
<comment type="caution">
    <text evidence="3">The sequence shown here is derived from an EMBL/GenBank/DDBJ whole genome shotgun (WGS) entry which is preliminary data.</text>
</comment>
<proteinExistence type="predicted"/>
<keyword evidence="1" id="KW-0175">Coiled coil</keyword>
<organism evidence="3 4">
    <name type="scientific">Roseisolibacter agri</name>
    <dbReference type="NCBI Taxonomy" id="2014610"/>
    <lineage>
        <taxon>Bacteria</taxon>
        <taxon>Pseudomonadati</taxon>
        <taxon>Gemmatimonadota</taxon>
        <taxon>Gemmatimonadia</taxon>
        <taxon>Gemmatimonadales</taxon>
        <taxon>Gemmatimonadaceae</taxon>
        <taxon>Roseisolibacter</taxon>
    </lineage>
</organism>
<protein>
    <submittedName>
        <fullName evidence="3">Uncharacterized protein</fullName>
    </submittedName>
</protein>
<dbReference type="AlphaFoldDB" id="A0AA37QKL5"/>
<sequence>MSNISLPNAFPSFQPPEAEAIVARLLREGRRRRPARTPDDERPHLLPDVRCGFVKSDGALCGRRLATTLPDGAARYQNDLCVREGHGCCIGNVTERATLRVVASVFDAVTFDGYASAVLARVRGGDGAYAGAVNQSADLASDVEFYHKEAAKAQRLGDEASAERWAASANGAARELKAIQQKLDTLVQSAVDAEQVARVERDAILACARTVREALASALEDPPMARHLLRAILAGPVYVRRRSPLVVDVGVALNRERLLWFPSASYAVRVPVVARQWLLGALERGETPAHVAARLDQLEVGRRAEWSPAHVEAMAVVAAEEALAARDPRFGPSASSAVGRQSFARDLLQLQERHAGDVRRSVELAAARAAEYGAAGIRGRDGITPDPMGEELPGEVPVAWRDQRVGVPTRTRHRRARPPRGGASSRPGAAGRVSVAGTMASAHSWEIPALAALLGESEDAVWRAALNDRLGPGGWEGDHFRVAVAPSRACEVFPAFVRRVSAHAAGVEPAAIVRSALAARASGVDYYGLLGAARAGAGVFVDALGRQWVVADDVLPAALVAALRRGSEPVGQLAWDQWGTLGHAAGVTGEPPSVLRARAPRIDVVVGGQRTTYVWLARWYVERATPVAAAGDRAAQPDATPADGPAAPEVGATTTRTAVEPTPARVPGARGRKPGGRRPGDGDDVGAATLEVAVGALDHRLGGAALDASDFRPSEEVRRSLAQRFGFPNRASWWRAVREGRVLEVCVADPSAPAGRAFYVWMPSHVWGSDDPLLVRRWFVGEEKSLGRVFGAFRPRSMPRPLRRGAGPMSGPARAEAAEDHLV</sequence>
<keyword evidence="4" id="KW-1185">Reference proteome</keyword>
<feature type="region of interest" description="Disordered" evidence="2">
    <location>
        <begin position="630"/>
        <end position="685"/>
    </location>
</feature>
<evidence type="ECO:0000313" key="3">
    <source>
        <dbReference type="EMBL" id="GLC28275.1"/>
    </source>
</evidence>
<name>A0AA37QKL5_9BACT</name>
<gene>
    <name evidence="3" type="ORF">rosag_47880</name>
</gene>
<evidence type="ECO:0000256" key="1">
    <source>
        <dbReference type="SAM" id="Coils"/>
    </source>
</evidence>